<protein>
    <submittedName>
        <fullName evidence="1">Putative secreted protein</fullName>
    </submittedName>
</protein>
<evidence type="ECO:0000313" key="1">
    <source>
        <dbReference type="EMBL" id="NOV50444.1"/>
    </source>
</evidence>
<sequence>MCRMIAIRKILVSALFIRQRLCMYLMHNLWLHVLSKHQKLMWIRVVLLTESTANVLISYRLMNTLYMYEY</sequence>
<name>A0A6M2DWT0_XENCH</name>
<dbReference type="EMBL" id="GIIL01006718">
    <property type="protein sequence ID" value="NOV50444.1"/>
    <property type="molecule type" value="Transcribed_RNA"/>
</dbReference>
<dbReference type="AlphaFoldDB" id="A0A6M2DWT0"/>
<reference evidence="1" key="1">
    <citation type="submission" date="2020-03" db="EMBL/GenBank/DDBJ databases">
        <title>Transcriptomic Profiling of the Digestive Tract of the Rat Flea, Xenopsylla cheopis, Following Blood Feeding and Infection with Yersinia pestis.</title>
        <authorList>
            <person name="Bland D.M."/>
            <person name="Martens C.A."/>
            <person name="Virtaneva K."/>
            <person name="Kanakabandi K."/>
            <person name="Long D."/>
            <person name="Rosenke R."/>
            <person name="Saturday G.A."/>
            <person name="Hoyt F.H."/>
            <person name="Bruno D.P."/>
            <person name="Ribeiro J.M.C."/>
            <person name="Hinnebusch J."/>
        </authorList>
    </citation>
    <scope>NUCLEOTIDE SEQUENCE</scope>
</reference>
<organism evidence="1">
    <name type="scientific">Xenopsylla cheopis</name>
    <name type="common">Oriental rat flea</name>
    <name type="synonym">Pulex cheopis</name>
    <dbReference type="NCBI Taxonomy" id="163159"/>
    <lineage>
        <taxon>Eukaryota</taxon>
        <taxon>Metazoa</taxon>
        <taxon>Ecdysozoa</taxon>
        <taxon>Arthropoda</taxon>
        <taxon>Hexapoda</taxon>
        <taxon>Insecta</taxon>
        <taxon>Pterygota</taxon>
        <taxon>Neoptera</taxon>
        <taxon>Endopterygota</taxon>
        <taxon>Siphonaptera</taxon>
        <taxon>Pulicidae</taxon>
        <taxon>Xenopsyllinae</taxon>
        <taxon>Xenopsylla</taxon>
    </lineage>
</organism>
<proteinExistence type="predicted"/>
<accession>A0A6M2DWT0</accession>